<gene>
    <name evidence="4" type="ORF">J2S11_003771</name>
</gene>
<dbReference type="GO" id="GO:0005524">
    <property type="term" value="F:ATP binding"/>
    <property type="evidence" value="ECO:0007669"/>
    <property type="project" value="UniProtKB-KW"/>
</dbReference>
<evidence type="ECO:0000259" key="3">
    <source>
        <dbReference type="PROSITE" id="PS50893"/>
    </source>
</evidence>
<keyword evidence="1" id="KW-0547">Nucleotide-binding</keyword>
<comment type="caution">
    <text evidence="4">The sequence shown here is derived from an EMBL/GenBank/DDBJ whole genome shotgun (WGS) entry which is preliminary data.</text>
</comment>
<evidence type="ECO:0000256" key="2">
    <source>
        <dbReference type="ARBA" id="ARBA00022840"/>
    </source>
</evidence>
<dbReference type="Proteomes" id="UP001235840">
    <property type="component" value="Unassembled WGS sequence"/>
</dbReference>
<dbReference type="SUPFAM" id="SSF52540">
    <property type="entry name" value="P-loop containing nucleoside triphosphate hydrolases"/>
    <property type="match status" value="1"/>
</dbReference>
<organism evidence="4 5">
    <name type="scientific">Caldalkalibacillus horti</name>
    <dbReference type="NCBI Taxonomy" id="77523"/>
    <lineage>
        <taxon>Bacteria</taxon>
        <taxon>Bacillati</taxon>
        <taxon>Bacillota</taxon>
        <taxon>Bacilli</taxon>
        <taxon>Bacillales</taxon>
        <taxon>Bacillaceae</taxon>
        <taxon>Caldalkalibacillus</taxon>
    </lineage>
</organism>
<dbReference type="SMART" id="SM00382">
    <property type="entry name" value="AAA"/>
    <property type="match status" value="1"/>
</dbReference>
<dbReference type="RefSeq" id="WP_307397083.1">
    <property type="nucleotide sequence ID" value="NZ_BAAADK010000049.1"/>
</dbReference>
<evidence type="ECO:0000256" key="1">
    <source>
        <dbReference type="ARBA" id="ARBA00022741"/>
    </source>
</evidence>
<keyword evidence="5" id="KW-1185">Reference proteome</keyword>
<dbReference type="CDD" id="cd03230">
    <property type="entry name" value="ABC_DR_subfamily_A"/>
    <property type="match status" value="1"/>
</dbReference>
<evidence type="ECO:0000313" key="5">
    <source>
        <dbReference type="Proteomes" id="UP001235840"/>
    </source>
</evidence>
<proteinExistence type="predicted"/>
<dbReference type="Gene3D" id="3.40.50.300">
    <property type="entry name" value="P-loop containing nucleotide triphosphate hydrolases"/>
    <property type="match status" value="1"/>
</dbReference>
<keyword evidence="2 4" id="KW-0067">ATP-binding</keyword>
<dbReference type="EMBL" id="JAUSTY010000020">
    <property type="protein sequence ID" value="MDQ0167842.1"/>
    <property type="molecule type" value="Genomic_DNA"/>
</dbReference>
<dbReference type="PANTHER" id="PTHR43158">
    <property type="entry name" value="SKFA PEPTIDE EXPORT ATP-BINDING PROTEIN SKFE"/>
    <property type="match status" value="1"/>
</dbReference>
<dbReference type="PANTHER" id="PTHR43158:SF10">
    <property type="entry name" value="ABC TRANSPORTER ATP-BINDING PROTEIN YTRB"/>
    <property type="match status" value="1"/>
</dbReference>
<reference evidence="4 5" key="1">
    <citation type="submission" date="2023-07" db="EMBL/GenBank/DDBJ databases">
        <title>Genomic Encyclopedia of Type Strains, Phase IV (KMG-IV): sequencing the most valuable type-strain genomes for metagenomic binning, comparative biology and taxonomic classification.</title>
        <authorList>
            <person name="Goeker M."/>
        </authorList>
    </citation>
    <scope>NUCLEOTIDE SEQUENCE [LARGE SCALE GENOMIC DNA]</scope>
    <source>
        <strain evidence="4 5">DSM 12751</strain>
    </source>
</reference>
<sequence>MLSVENLSKKIENQQVLDHVSFTIKKGSITALLGRNGVGKTTLLQTIVGILDADTGKVLYNDQSIQANPGLKQDIVFIPDSNALFKNYSVKEIISFYDMIYPNFNQKKLFELLNKFNLPQQGMFRSFSKGTRAMFFIAVSFSTQAKVIILDEPTNGLDPIIKKQMLQHVIEEVAENDIALLLSTHHLNEVETIADHVLFMKEGRIAEQVSLEELNQRMKKIQIAFKEVHLLQITNLKGVKLLQQSGRVLTLLLAQDTANAMEILESMNPILLEELPLTLEDLFVHTLGGELDVV</sequence>
<evidence type="ECO:0000313" key="4">
    <source>
        <dbReference type="EMBL" id="MDQ0167842.1"/>
    </source>
</evidence>
<dbReference type="InterPro" id="IPR027417">
    <property type="entry name" value="P-loop_NTPase"/>
</dbReference>
<accession>A0ABT9W3L8</accession>
<name>A0ABT9W3L8_9BACI</name>
<feature type="domain" description="ABC transporter" evidence="3">
    <location>
        <begin position="2"/>
        <end position="227"/>
    </location>
</feature>
<dbReference type="PROSITE" id="PS50893">
    <property type="entry name" value="ABC_TRANSPORTER_2"/>
    <property type="match status" value="1"/>
</dbReference>
<protein>
    <submittedName>
        <fullName evidence="4">ABC-2 type transport system ATP-binding protein</fullName>
    </submittedName>
</protein>
<dbReference type="Pfam" id="PF00005">
    <property type="entry name" value="ABC_tran"/>
    <property type="match status" value="1"/>
</dbReference>
<dbReference type="InterPro" id="IPR003439">
    <property type="entry name" value="ABC_transporter-like_ATP-bd"/>
</dbReference>
<dbReference type="InterPro" id="IPR003593">
    <property type="entry name" value="AAA+_ATPase"/>
</dbReference>